<dbReference type="PANTHER" id="PTHR33377:SF99">
    <property type="entry name" value="OSJNBB0004G23.8-LIKE PROTEIN"/>
    <property type="match status" value="1"/>
</dbReference>
<evidence type="ECO:0000313" key="2">
    <source>
        <dbReference type="Proteomes" id="UP001497457"/>
    </source>
</evidence>
<dbReference type="EMBL" id="OZ075116">
    <property type="protein sequence ID" value="CAL5077165.1"/>
    <property type="molecule type" value="Genomic_DNA"/>
</dbReference>
<evidence type="ECO:0000313" key="1">
    <source>
        <dbReference type="EMBL" id="CAL5077165.1"/>
    </source>
</evidence>
<organism evidence="1 2">
    <name type="scientific">Urochloa decumbens</name>
    <dbReference type="NCBI Taxonomy" id="240449"/>
    <lineage>
        <taxon>Eukaryota</taxon>
        <taxon>Viridiplantae</taxon>
        <taxon>Streptophyta</taxon>
        <taxon>Embryophyta</taxon>
        <taxon>Tracheophyta</taxon>
        <taxon>Spermatophyta</taxon>
        <taxon>Magnoliopsida</taxon>
        <taxon>Liliopsida</taxon>
        <taxon>Poales</taxon>
        <taxon>Poaceae</taxon>
        <taxon>PACMAD clade</taxon>
        <taxon>Panicoideae</taxon>
        <taxon>Panicodae</taxon>
        <taxon>Paniceae</taxon>
        <taxon>Melinidinae</taxon>
        <taxon>Urochloa</taxon>
    </lineage>
</organism>
<dbReference type="Proteomes" id="UP001497457">
    <property type="component" value="Chromosome 6rd"/>
</dbReference>
<name>A0ABC9FMG5_9POAL</name>
<dbReference type="Pfam" id="PF08224">
    <property type="entry name" value="DUF1719"/>
    <property type="match status" value="1"/>
</dbReference>
<gene>
    <name evidence="1" type="ORF">URODEC1_LOCUS106536</name>
</gene>
<dbReference type="PANTHER" id="PTHR33377">
    <property type="entry name" value="OS10G0134700 PROTEIN-RELATED"/>
    <property type="match status" value="1"/>
</dbReference>
<dbReference type="SMART" id="SM01157">
    <property type="entry name" value="DUF1719"/>
    <property type="match status" value="1"/>
</dbReference>
<dbReference type="InterPro" id="IPR013181">
    <property type="entry name" value="DUF1719"/>
</dbReference>
<proteinExistence type="predicted"/>
<reference evidence="1" key="1">
    <citation type="submission" date="2024-10" db="EMBL/GenBank/DDBJ databases">
        <authorList>
            <person name="Ryan C."/>
        </authorList>
    </citation>
    <scope>NUCLEOTIDE SEQUENCE [LARGE SCALE GENOMIC DNA]</scope>
</reference>
<protein>
    <submittedName>
        <fullName evidence="1">Uncharacterized protein</fullName>
    </submittedName>
</protein>
<dbReference type="AlphaFoldDB" id="A0ABC9FMG5"/>
<keyword evidence="2" id="KW-1185">Reference proteome</keyword>
<sequence length="502" mass="57221">MADMISSAVVQETVSEILSNMKAKYKGRSNPKEHMERLEMAHIRLEAALQTSDGWDITSAPLLRWRGKLKRAMQECDETLHRCKKRIKEVEAMEDGVRSSSSFPKRIAHNAKSFVSSIFNGASSSDELNGSTVRRFEWFAEGASEFLRFVELGGTARQYMFFDPLVRHLLAGKTVEYKLVLQNQHHLFCLRPVSTPEGMEGRLLYALKDGDAPENSFLLSLTLQISESTNIVGVAVRCLELFTPHFKSTSEIVKTKLTQLPVHDFCWVPYVDSGDKRHWNNAHGIFSKWFRPNPHCCKQKHIHNQYQQQPYDTGSNTNPSWHRDVYLEPVIKVYLLGHVPVSSGSNQEKGSPYMKLRLLFSPHTSTEGMLSSSVGGSAMEMVPEQEHNGLYPNISFEQLEEIMLPKAIDCFRQNAGAAEYQMLWRSKHGGAYIQVEECTPKRIFGRNCRKGQRQERQNEKVEEWTNAVIDFLSSWVAHAPTDLQSSIVDWINVETQLAPTRL</sequence>
<accession>A0ABC9FMG5</accession>